<protein>
    <submittedName>
        <fullName evidence="1">Uncharacterized protein</fullName>
    </submittedName>
</protein>
<accession>F0EQ22</accession>
<reference evidence="1 2" key="1">
    <citation type="submission" date="2011-01" db="EMBL/GenBank/DDBJ databases">
        <authorList>
            <person name="Muzny D."/>
            <person name="Qin X."/>
            <person name="Deng J."/>
            <person name="Jiang H."/>
            <person name="Liu Y."/>
            <person name="Qu J."/>
            <person name="Song X.-Z."/>
            <person name="Zhang L."/>
            <person name="Thornton R."/>
            <person name="Coyle M."/>
            <person name="Francisco L."/>
            <person name="Jackson L."/>
            <person name="Javaid M."/>
            <person name="Korchina V."/>
            <person name="Kovar C."/>
            <person name="Mata R."/>
            <person name="Mathew T."/>
            <person name="Ngo R."/>
            <person name="Nguyen L."/>
            <person name="Nguyen N."/>
            <person name="Okwuonu G."/>
            <person name="Ongeri F."/>
            <person name="Pham C."/>
            <person name="Simmons D."/>
            <person name="Wilczek-Boney K."/>
            <person name="Hale W."/>
            <person name="Jakkamsetti A."/>
            <person name="Pham P."/>
            <person name="Ruth R."/>
            <person name="San Lucas F."/>
            <person name="Warren J."/>
            <person name="Zhang J."/>
            <person name="Zhao Z."/>
            <person name="Zhou C."/>
            <person name="Zhu D."/>
            <person name="Lee S."/>
            <person name="Bess C."/>
            <person name="Blankenburg K."/>
            <person name="Forbes L."/>
            <person name="Fu Q."/>
            <person name="Gubbala S."/>
            <person name="Hirani K."/>
            <person name="Jayaseelan J.C."/>
            <person name="Lara F."/>
            <person name="Munidasa M."/>
            <person name="Palculict T."/>
            <person name="Patil S."/>
            <person name="Pu L.-L."/>
            <person name="Saada N."/>
            <person name="Tang L."/>
            <person name="Weissenberger G."/>
            <person name="Zhu Y."/>
            <person name="Hemphill L."/>
            <person name="Shang Y."/>
            <person name="Youmans B."/>
            <person name="Ayvaz T."/>
            <person name="Ross M."/>
            <person name="Santibanez J."/>
            <person name="Aqrawi P."/>
            <person name="Gross S."/>
            <person name="Joshi V."/>
            <person name="Fowler G."/>
            <person name="Nazareth L."/>
            <person name="Reid J."/>
            <person name="Worley K."/>
            <person name="Petrosino J."/>
            <person name="Highlander S."/>
            <person name="Gibbs R."/>
        </authorList>
    </citation>
    <scope>NUCLEOTIDE SEQUENCE [LARGE SCALE GENOMIC DNA]</scope>
    <source>
        <strain evidence="1 2">ATCC 12755</strain>
    </source>
</reference>
<evidence type="ECO:0000313" key="1">
    <source>
        <dbReference type="EMBL" id="EGC67820.1"/>
    </source>
</evidence>
<gene>
    <name evidence="1" type="ORF">HMPREF9087_3514</name>
</gene>
<evidence type="ECO:0000313" key="2">
    <source>
        <dbReference type="Proteomes" id="UP000004835"/>
    </source>
</evidence>
<proteinExistence type="predicted"/>
<dbReference type="AlphaFoldDB" id="F0EQ22"/>
<dbReference type="Proteomes" id="UP000004835">
    <property type="component" value="Unassembled WGS sequence"/>
</dbReference>
<dbReference type="HOGENOM" id="CLU_2989504_0_0_9"/>
<sequence length="57" mass="6484">MNNSLTTAKNYAVISHLFSSKRNRHSLFPHFQHESGAFTLCSFILLPLLGTHKIQND</sequence>
<comment type="caution">
    <text evidence="1">The sequence shown here is derived from an EMBL/GenBank/DDBJ whole genome shotgun (WGS) entry which is preliminary data.</text>
</comment>
<organism evidence="1 2">
    <name type="scientific">Enterococcus casseliflavus ATCC 12755</name>
    <dbReference type="NCBI Taxonomy" id="888066"/>
    <lineage>
        <taxon>Bacteria</taxon>
        <taxon>Bacillati</taxon>
        <taxon>Bacillota</taxon>
        <taxon>Bacilli</taxon>
        <taxon>Lactobacillales</taxon>
        <taxon>Enterococcaceae</taxon>
        <taxon>Enterococcus</taxon>
    </lineage>
</organism>
<name>F0EQ22_ENTCA</name>
<dbReference type="EMBL" id="AEWT01000039">
    <property type="protein sequence ID" value="EGC67820.1"/>
    <property type="molecule type" value="Genomic_DNA"/>
</dbReference>